<proteinExistence type="predicted"/>
<name>A0A392U4B2_9FABA</name>
<accession>A0A392U4B2</accession>
<feature type="non-terminal residue" evidence="1">
    <location>
        <position position="48"/>
    </location>
</feature>
<evidence type="ECO:0000313" key="1">
    <source>
        <dbReference type="EMBL" id="MCI68279.1"/>
    </source>
</evidence>
<dbReference type="AlphaFoldDB" id="A0A392U4B2"/>
<comment type="caution">
    <text evidence="1">The sequence shown here is derived from an EMBL/GenBank/DDBJ whole genome shotgun (WGS) entry which is preliminary data.</text>
</comment>
<protein>
    <submittedName>
        <fullName evidence="1">Uncharacterized protein</fullName>
    </submittedName>
</protein>
<reference evidence="1 2" key="1">
    <citation type="journal article" date="2018" name="Front. Plant Sci.">
        <title>Red Clover (Trifolium pratense) and Zigzag Clover (T. medium) - A Picture of Genomic Similarities and Differences.</title>
        <authorList>
            <person name="Dluhosova J."/>
            <person name="Istvanek J."/>
            <person name="Nedelnik J."/>
            <person name="Repkova J."/>
        </authorList>
    </citation>
    <scope>NUCLEOTIDE SEQUENCE [LARGE SCALE GENOMIC DNA]</scope>
    <source>
        <strain evidence="2">cv. 10/8</strain>
        <tissue evidence="1">Leaf</tissue>
    </source>
</reference>
<organism evidence="1 2">
    <name type="scientific">Trifolium medium</name>
    <dbReference type="NCBI Taxonomy" id="97028"/>
    <lineage>
        <taxon>Eukaryota</taxon>
        <taxon>Viridiplantae</taxon>
        <taxon>Streptophyta</taxon>
        <taxon>Embryophyta</taxon>
        <taxon>Tracheophyta</taxon>
        <taxon>Spermatophyta</taxon>
        <taxon>Magnoliopsida</taxon>
        <taxon>eudicotyledons</taxon>
        <taxon>Gunneridae</taxon>
        <taxon>Pentapetalae</taxon>
        <taxon>rosids</taxon>
        <taxon>fabids</taxon>
        <taxon>Fabales</taxon>
        <taxon>Fabaceae</taxon>
        <taxon>Papilionoideae</taxon>
        <taxon>50 kb inversion clade</taxon>
        <taxon>NPAAA clade</taxon>
        <taxon>Hologalegina</taxon>
        <taxon>IRL clade</taxon>
        <taxon>Trifolieae</taxon>
        <taxon>Trifolium</taxon>
    </lineage>
</organism>
<evidence type="ECO:0000313" key="2">
    <source>
        <dbReference type="Proteomes" id="UP000265520"/>
    </source>
</evidence>
<dbReference type="Proteomes" id="UP000265520">
    <property type="component" value="Unassembled WGS sequence"/>
</dbReference>
<dbReference type="EMBL" id="LXQA010733776">
    <property type="protein sequence ID" value="MCI68279.1"/>
    <property type="molecule type" value="Genomic_DNA"/>
</dbReference>
<sequence>MNKGILSFHHRLRGTLHNQSPYQKTLKMRLLVELLGAADFVELFSLRR</sequence>
<keyword evidence="2" id="KW-1185">Reference proteome</keyword>